<feature type="chain" id="PRO_5016372585" evidence="1">
    <location>
        <begin position="25"/>
        <end position="353"/>
    </location>
</feature>
<evidence type="ECO:0000313" key="3">
    <source>
        <dbReference type="EMBL" id="RAK19636.1"/>
    </source>
</evidence>
<dbReference type="SUPFAM" id="SSF56281">
    <property type="entry name" value="Metallo-hydrolase/oxidoreductase"/>
    <property type="match status" value="1"/>
</dbReference>
<dbReference type="Pfam" id="PF12706">
    <property type="entry name" value="Lactamase_B_2"/>
    <property type="match status" value="1"/>
</dbReference>
<gene>
    <name evidence="3" type="ORF">ATI53_100818</name>
</gene>
<comment type="caution">
    <text evidence="3">The sequence shown here is derived from an EMBL/GenBank/DDBJ whole genome shotgun (WGS) entry which is preliminary data.</text>
</comment>
<accession>A0A327YHG2</accession>
<dbReference type="PANTHER" id="PTHR15032">
    <property type="entry name" value="N-ACYL-PHOSPHATIDYLETHANOLAMINE-HYDROLYZING PHOSPHOLIPASE D"/>
    <property type="match status" value="1"/>
</dbReference>
<evidence type="ECO:0000313" key="4">
    <source>
        <dbReference type="Proteomes" id="UP000249165"/>
    </source>
</evidence>
<dbReference type="EMBL" id="QLMG01000008">
    <property type="protein sequence ID" value="RAK19636.1"/>
    <property type="molecule type" value="Genomic_DNA"/>
</dbReference>
<dbReference type="RefSeq" id="WP_205912125.1">
    <property type="nucleotide sequence ID" value="NZ_LIQE01000005.1"/>
</dbReference>
<keyword evidence="4" id="KW-1185">Reference proteome</keyword>
<feature type="domain" description="Metallo-beta-lactamase" evidence="2">
    <location>
        <begin position="111"/>
        <end position="308"/>
    </location>
</feature>
<name>A0A327YHG2_9RHOB</name>
<dbReference type="Proteomes" id="UP000249165">
    <property type="component" value="Unassembled WGS sequence"/>
</dbReference>
<dbReference type="PANTHER" id="PTHR15032:SF4">
    <property type="entry name" value="N-ACYL-PHOSPHATIDYLETHANOLAMINE-HYDROLYZING PHOSPHOLIPASE D"/>
    <property type="match status" value="1"/>
</dbReference>
<dbReference type="PROSITE" id="PS51257">
    <property type="entry name" value="PROKAR_LIPOPROTEIN"/>
    <property type="match status" value="1"/>
</dbReference>
<reference evidence="3 4" key="1">
    <citation type="submission" date="2018-06" db="EMBL/GenBank/DDBJ databases">
        <title>Genomic Encyclopedia of Archaeal and Bacterial Type Strains, Phase II (KMG-II): from individual species to whole genera.</title>
        <authorList>
            <person name="Goeker M."/>
        </authorList>
    </citation>
    <scope>NUCLEOTIDE SEQUENCE [LARGE SCALE GENOMIC DNA]</scope>
    <source>
        <strain evidence="3 4">DSM 22011</strain>
    </source>
</reference>
<sequence>MNRRTLFRSLAATLGLGTVGGTVAACVADRRNPYYQGPVSDHFDGTRFFNPNGAAPRGFRDLLRWRFGDPPAKWPDKVPLADPARPAARVEDMTVTMVGHASLLIQMQGVNILTDPVWSERASPLSFAGPKRVVAPGIPFDALPPIDHVLLSHNHYDHLDLDTLKRLKAVHDPHVVTPLGNDTILAPTGLRCRAMDWAEQARLGPLGVECVPSHHWSARGAGDRSMALWGGFLLRGAVGALLFIGDTGFDGGRPYRDLPGRSGPIRAALLPIGAYDPRWFMAEQHQNPDEAVQGLKLCGAAYGIGHHWGTIQLTNEAREAPARALELALARHRLAQDRFRALRPGEARAIPPI</sequence>
<feature type="signal peptide" evidence="1">
    <location>
        <begin position="1"/>
        <end position="24"/>
    </location>
</feature>
<keyword evidence="1" id="KW-0732">Signal</keyword>
<dbReference type="GO" id="GO:0005737">
    <property type="term" value="C:cytoplasm"/>
    <property type="evidence" value="ECO:0007669"/>
    <property type="project" value="TreeGrafter"/>
</dbReference>
<proteinExistence type="predicted"/>
<protein>
    <submittedName>
        <fullName evidence="3">L-ascorbate metabolism protein UlaG (Beta-lactamase superfamily)</fullName>
    </submittedName>
</protein>
<dbReference type="InterPro" id="IPR001279">
    <property type="entry name" value="Metallo-B-lactamas"/>
</dbReference>
<dbReference type="Gene3D" id="3.60.15.10">
    <property type="entry name" value="Ribonuclease Z/Hydroxyacylglutathione hydrolase-like"/>
    <property type="match status" value="1"/>
</dbReference>
<evidence type="ECO:0000259" key="2">
    <source>
        <dbReference type="Pfam" id="PF12706"/>
    </source>
</evidence>
<evidence type="ECO:0000256" key="1">
    <source>
        <dbReference type="SAM" id="SignalP"/>
    </source>
</evidence>
<dbReference type="InterPro" id="IPR036866">
    <property type="entry name" value="RibonucZ/Hydroxyglut_hydro"/>
</dbReference>
<organism evidence="3 4">
    <name type="scientific">Salipiger aestuarii</name>
    <dbReference type="NCBI Taxonomy" id="568098"/>
    <lineage>
        <taxon>Bacteria</taxon>
        <taxon>Pseudomonadati</taxon>
        <taxon>Pseudomonadota</taxon>
        <taxon>Alphaproteobacteria</taxon>
        <taxon>Rhodobacterales</taxon>
        <taxon>Roseobacteraceae</taxon>
        <taxon>Salipiger</taxon>
    </lineage>
</organism>
<dbReference type="AlphaFoldDB" id="A0A327YHG2"/>